<dbReference type="SUPFAM" id="SSF81324">
    <property type="entry name" value="Voltage-gated potassium channels"/>
    <property type="match status" value="1"/>
</dbReference>
<protein>
    <submittedName>
        <fullName evidence="6">Ion transporter</fullName>
    </submittedName>
</protein>
<proteinExistence type="predicted"/>
<dbReference type="InterPro" id="IPR027359">
    <property type="entry name" value="Volt_channel_dom_sf"/>
</dbReference>
<organism evidence="6 7">
    <name type="scientific">Haloechinothrix salitolerans</name>
    <dbReference type="NCBI Taxonomy" id="926830"/>
    <lineage>
        <taxon>Bacteria</taxon>
        <taxon>Bacillati</taxon>
        <taxon>Actinomycetota</taxon>
        <taxon>Actinomycetes</taxon>
        <taxon>Pseudonocardiales</taxon>
        <taxon>Pseudonocardiaceae</taxon>
        <taxon>Haloechinothrix</taxon>
    </lineage>
</organism>
<keyword evidence="2 5" id="KW-0812">Transmembrane</keyword>
<keyword evidence="4 5" id="KW-0472">Membrane</keyword>
<evidence type="ECO:0000256" key="5">
    <source>
        <dbReference type="SAM" id="Phobius"/>
    </source>
</evidence>
<dbReference type="RefSeq" id="WP_345401845.1">
    <property type="nucleotide sequence ID" value="NZ_BAABLA010000107.1"/>
</dbReference>
<keyword evidence="7" id="KW-1185">Reference proteome</keyword>
<evidence type="ECO:0000313" key="6">
    <source>
        <dbReference type="EMBL" id="MFC6870506.1"/>
    </source>
</evidence>
<dbReference type="EMBL" id="JBHSXX010000001">
    <property type="protein sequence ID" value="MFC6870506.1"/>
    <property type="molecule type" value="Genomic_DNA"/>
</dbReference>
<evidence type="ECO:0000256" key="4">
    <source>
        <dbReference type="ARBA" id="ARBA00023136"/>
    </source>
</evidence>
<gene>
    <name evidence="6" type="ORF">ACFQGD_25555</name>
</gene>
<keyword evidence="3 5" id="KW-1133">Transmembrane helix</keyword>
<evidence type="ECO:0000313" key="7">
    <source>
        <dbReference type="Proteomes" id="UP001596337"/>
    </source>
</evidence>
<reference evidence="7" key="1">
    <citation type="journal article" date="2019" name="Int. J. Syst. Evol. Microbiol.">
        <title>The Global Catalogue of Microorganisms (GCM) 10K type strain sequencing project: providing services to taxonomists for standard genome sequencing and annotation.</title>
        <authorList>
            <consortium name="The Broad Institute Genomics Platform"/>
            <consortium name="The Broad Institute Genome Sequencing Center for Infectious Disease"/>
            <person name="Wu L."/>
            <person name="Ma J."/>
        </authorList>
    </citation>
    <scope>NUCLEOTIDE SEQUENCE [LARGE SCALE GENOMIC DNA]</scope>
    <source>
        <strain evidence="7">KCTC 32255</strain>
    </source>
</reference>
<evidence type="ECO:0000256" key="2">
    <source>
        <dbReference type="ARBA" id="ARBA00022692"/>
    </source>
</evidence>
<comment type="subcellular location">
    <subcellularLocation>
        <location evidence="1">Membrane</location>
        <topology evidence="1">Multi-pass membrane protein</topology>
    </subcellularLocation>
</comment>
<feature type="transmembrane region" description="Helical" evidence="5">
    <location>
        <begin position="47"/>
        <end position="68"/>
    </location>
</feature>
<accession>A0ABW2C591</accession>
<feature type="transmembrane region" description="Helical" evidence="5">
    <location>
        <begin position="21"/>
        <end position="41"/>
    </location>
</feature>
<evidence type="ECO:0000256" key="1">
    <source>
        <dbReference type="ARBA" id="ARBA00004141"/>
    </source>
</evidence>
<dbReference type="Gene3D" id="1.20.120.350">
    <property type="entry name" value="Voltage-gated potassium channels. Chain C"/>
    <property type="match status" value="1"/>
</dbReference>
<name>A0ABW2C591_9PSEU</name>
<sequence>MAEPASGTRGRTRMSLTALDDIAMLLLAVFSVGLLVYVTFIEPSMSFALWVIIVDTSICGVFLVEFLWRWRSHGWERWFPLRNFYEILGMIPLAHPALRSLRLLRIVGIVVRLVRATDMVFGKRFTYRLVERLAEPIVLAIKKPITVAVLDEVVKVLATGHYPRHLASSLRENHDELQALIAEKLDEDPQLGRLRLVPFHDQLVRTVTESTMRITLEVLTDPRIDEFFADFIQQAEEQIREAVQRGEHERQRDEEIRIRS</sequence>
<comment type="caution">
    <text evidence="6">The sequence shown here is derived from an EMBL/GenBank/DDBJ whole genome shotgun (WGS) entry which is preliminary data.</text>
</comment>
<dbReference type="Proteomes" id="UP001596337">
    <property type="component" value="Unassembled WGS sequence"/>
</dbReference>
<evidence type="ECO:0000256" key="3">
    <source>
        <dbReference type="ARBA" id="ARBA00022989"/>
    </source>
</evidence>